<proteinExistence type="predicted"/>
<feature type="compositionally biased region" description="Acidic residues" evidence="1">
    <location>
        <begin position="77"/>
        <end position="95"/>
    </location>
</feature>
<sequence>MGAASAAVMVLVAGCGGGEAESAPSPSASASVSASPSVAPSPTEEVHIESPQERVDAGAEAEGWTMPDQAYETASDYVDDVCETLDLYEERDDPDAPPSSWLTRANPPEGDEKLALRAGVPVLCPRWEKTVLEVLDGKAEQLLLGGSYEVSSEVGARSVRPGTYRTTGGEEGLSDCYWERSTPDGQIIDNQFVSGDAKSIEVTIEASDGSFTTRDCGVWRQVK</sequence>
<keyword evidence="2" id="KW-0614">Plasmid</keyword>
<feature type="compositionally biased region" description="Basic and acidic residues" evidence="1">
    <location>
        <begin position="44"/>
        <end position="57"/>
    </location>
</feature>
<dbReference type="AlphaFoldDB" id="I0CEG7"/>
<protein>
    <submittedName>
        <fullName evidence="2">Uncharacterized protein</fullName>
    </submittedName>
</protein>
<name>I0CEG7_9ACTN</name>
<accession>I0CEG7</accession>
<evidence type="ECO:0000256" key="1">
    <source>
        <dbReference type="SAM" id="MobiDB-lite"/>
    </source>
</evidence>
<evidence type="ECO:0000313" key="2">
    <source>
        <dbReference type="EMBL" id="AFH75180.1"/>
    </source>
</evidence>
<reference evidence="2" key="1">
    <citation type="submission" date="2011-12" db="EMBL/GenBank/DDBJ databases">
        <title>Complete nucleotide sequence of Streptomyces circular plasmid pCQ4.</title>
        <authorList>
            <person name="Cheng Q."/>
            <person name="Tian X."/>
            <person name="Qin Z."/>
        </authorList>
    </citation>
    <scope>NUCLEOTIDE SEQUENCE</scope>
    <source>
        <strain evidence="2">W75</strain>
        <plasmid evidence="2">pCQ4</plasmid>
    </source>
</reference>
<dbReference type="EMBL" id="JQ340175">
    <property type="protein sequence ID" value="AFH75180.1"/>
    <property type="molecule type" value="Genomic_DNA"/>
</dbReference>
<feature type="region of interest" description="Disordered" evidence="1">
    <location>
        <begin position="16"/>
        <end position="108"/>
    </location>
</feature>
<feature type="compositionally biased region" description="Low complexity" evidence="1">
    <location>
        <begin position="22"/>
        <end position="42"/>
    </location>
</feature>
<geneLocation type="plasmid" evidence="2">
    <name>pCQ4</name>
</geneLocation>
<gene>
    <name evidence="2" type="ORF">pCQ4.55c</name>
</gene>
<organism evidence="2">
    <name type="scientific">Streptomyces sp. W75</name>
    <dbReference type="NCBI Taxonomy" id="1170711"/>
    <lineage>
        <taxon>Bacteria</taxon>
        <taxon>Bacillati</taxon>
        <taxon>Actinomycetota</taxon>
        <taxon>Actinomycetes</taxon>
        <taxon>Kitasatosporales</taxon>
        <taxon>Streptomycetaceae</taxon>
        <taxon>Streptomyces</taxon>
    </lineage>
</organism>